<proteinExistence type="predicted"/>
<dbReference type="InterPro" id="IPR000014">
    <property type="entry name" value="PAS"/>
</dbReference>
<gene>
    <name evidence="5" type="ORF">GHA01_22380</name>
</gene>
<dbReference type="InterPro" id="IPR000700">
    <property type="entry name" value="PAS-assoc_C"/>
</dbReference>
<dbReference type="InterPro" id="IPR001610">
    <property type="entry name" value="PAC"/>
</dbReference>
<dbReference type="InterPro" id="IPR035965">
    <property type="entry name" value="PAS-like_dom_sf"/>
</dbReference>
<feature type="domain" description="PAS" evidence="1">
    <location>
        <begin position="5"/>
        <end position="51"/>
    </location>
</feature>
<evidence type="ECO:0000259" key="4">
    <source>
        <dbReference type="PROSITE" id="PS50887"/>
    </source>
</evidence>
<dbReference type="InterPro" id="IPR013767">
    <property type="entry name" value="PAS_fold"/>
</dbReference>
<dbReference type="PROSITE" id="PS50883">
    <property type="entry name" value="EAL"/>
    <property type="match status" value="1"/>
</dbReference>
<dbReference type="InterPro" id="IPR029016">
    <property type="entry name" value="GAF-like_dom_sf"/>
</dbReference>
<feature type="domain" description="EAL" evidence="3">
    <location>
        <begin position="584"/>
        <end position="839"/>
    </location>
</feature>
<dbReference type="Gene3D" id="3.30.70.270">
    <property type="match status" value="1"/>
</dbReference>
<dbReference type="Gene3D" id="3.30.450.20">
    <property type="entry name" value="PAS domain"/>
    <property type="match status" value="2"/>
</dbReference>
<dbReference type="InterPro" id="IPR035919">
    <property type="entry name" value="EAL_sf"/>
</dbReference>
<dbReference type="SUPFAM" id="SSF55073">
    <property type="entry name" value="Nucleotide cyclase"/>
    <property type="match status" value="1"/>
</dbReference>
<feature type="domain" description="PAC" evidence="2">
    <location>
        <begin position="200"/>
        <end position="252"/>
    </location>
</feature>
<sequence>MSATGPHRLRKSQQVSTNVGVVIVDDDNAIVVFNDMAEHMSGHARDDVMGRHSSTVLPMEIQTPLSQSGEKATQPLRGGLHTLSITRRDGTCFNAELEVSSLQMQGRRLHVITLRDVSPAEGHVLGDGICATIVHETDRGILVLDGQSRIMHANPAFGTLCGYSEDEVAGNDFSILFSGHGRDIRTLQQFRQQVGEGNSFEIDIQARRRDGTNIWLRAAATPVHDDHGALEQTIIILSDVSRDRDLRYLQQDVVEALASGLSLREVMDFICRRIERIVPDVQALVMMTEDGQVMHPIGRASLPKAVVAQYDGARIGPAAGSCGTAIHRHEEVIVPDIATSPLWAGLADVPLDHGLRACWARPIILRDGQVAGAFTLFSPTPGHPSTWCRRVVGACVHLCMLAIVQEHARQSIDRLAHYDGLTGLPNRAWLRHYCTQARQHSLARVIMVLNLDRFQKINEAMGHAAGDTLLMEVARRLRHALLPDDILTRTDGDEFVIVTETAPQQAAVQAERLLRILDAPLMIEQVELRPSASIGISISDGTDPSDEMKTVMKHAYSALSQAKEAGRNCYRFFSPEMNRAAEDRITLAAALRRAIREDRLSLVYQPQVMTGSRHLHGVEALARWIDPELGFISPGRFIPLAEETGQIEILGEWSLRTACRQMTSWMMHGIDIPIVSVNLSAIHFRDRNLPDTIARIMHETGMPPERLTIELTESTMIDNFEQTVEIVTAIRELGCGVSMDDFGTGFSSLSNLASLPVSEVKIDQSFMKGFEEPAGKVYSVVRAIVRIGQSLGMTVVAEGVETQAQYQLLRAMQCDVIQGYLFSRPLSPTDLAQWCITATPRNAQAVTCMNVPPAPRQAKAAQA</sequence>
<dbReference type="NCBIfam" id="TIGR00254">
    <property type="entry name" value="GGDEF"/>
    <property type="match status" value="1"/>
</dbReference>
<dbReference type="NCBIfam" id="TIGR00229">
    <property type="entry name" value="sensory_box"/>
    <property type="match status" value="2"/>
</dbReference>
<dbReference type="CDD" id="cd00130">
    <property type="entry name" value="PAS"/>
    <property type="match status" value="2"/>
</dbReference>
<evidence type="ECO:0000259" key="3">
    <source>
        <dbReference type="PROSITE" id="PS50883"/>
    </source>
</evidence>
<dbReference type="CDD" id="cd01948">
    <property type="entry name" value="EAL"/>
    <property type="match status" value="1"/>
</dbReference>
<dbReference type="Pfam" id="PF13426">
    <property type="entry name" value="PAS_9"/>
    <property type="match status" value="1"/>
</dbReference>
<dbReference type="SMART" id="SM00065">
    <property type="entry name" value="GAF"/>
    <property type="match status" value="1"/>
</dbReference>
<dbReference type="PANTHER" id="PTHR44757">
    <property type="entry name" value="DIGUANYLATE CYCLASE DGCP"/>
    <property type="match status" value="1"/>
</dbReference>
<dbReference type="PROSITE" id="PS50112">
    <property type="entry name" value="PAS"/>
    <property type="match status" value="2"/>
</dbReference>
<dbReference type="InterPro" id="IPR000160">
    <property type="entry name" value="GGDEF_dom"/>
</dbReference>
<comment type="caution">
    <text evidence="5">The sequence shown here is derived from an EMBL/GenBank/DDBJ whole genome shotgun (WGS) entry which is preliminary data.</text>
</comment>
<feature type="domain" description="PAS" evidence="1">
    <location>
        <begin position="133"/>
        <end position="198"/>
    </location>
</feature>
<dbReference type="Gene3D" id="3.20.20.450">
    <property type="entry name" value="EAL domain"/>
    <property type="match status" value="1"/>
</dbReference>
<dbReference type="SMART" id="SM00052">
    <property type="entry name" value="EAL"/>
    <property type="match status" value="1"/>
</dbReference>
<dbReference type="InterPro" id="IPR001633">
    <property type="entry name" value="EAL_dom"/>
</dbReference>
<dbReference type="InterPro" id="IPR003018">
    <property type="entry name" value="GAF"/>
</dbReference>
<dbReference type="Proteomes" id="UP000319478">
    <property type="component" value="Unassembled WGS sequence"/>
</dbReference>
<accession>A0ABQ0SGH3</accession>
<dbReference type="Pfam" id="PF00990">
    <property type="entry name" value="GGDEF"/>
    <property type="match status" value="1"/>
</dbReference>
<name>A0ABQ0SGH3_NOVHA</name>
<keyword evidence="6" id="KW-1185">Reference proteome</keyword>
<dbReference type="Pfam" id="PF00563">
    <property type="entry name" value="EAL"/>
    <property type="match status" value="1"/>
</dbReference>
<dbReference type="InterPro" id="IPR052155">
    <property type="entry name" value="Biofilm_reg_signaling"/>
</dbReference>
<reference evidence="5 6" key="1">
    <citation type="submission" date="2019-06" db="EMBL/GenBank/DDBJ databases">
        <title>Whole genome shotgun sequence of Komagataeibacter hansenii NBRC 14820.</title>
        <authorList>
            <person name="Hosoyama A."/>
            <person name="Uohara A."/>
            <person name="Ohji S."/>
            <person name="Ichikawa N."/>
        </authorList>
    </citation>
    <scope>NUCLEOTIDE SEQUENCE [LARGE SCALE GENOMIC DNA]</scope>
    <source>
        <strain evidence="5 6">NBRC 14820</strain>
    </source>
</reference>
<dbReference type="SMART" id="SM00086">
    <property type="entry name" value="PAC"/>
    <property type="match status" value="2"/>
</dbReference>
<dbReference type="SUPFAM" id="SSF141868">
    <property type="entry name" value="EAL domain-like"/>
    <property type="match status" value="1"/>
</dbReference>
<feature type="domain" description="GGDEF" evidence="4">
    <location>
        <begin position="442"/>
        <end position="575"/>
    </location>
</feature>
<dbReference type="PIRSF" id="PIRSF005925">
    <property type="entry name" value="Dos"/>
    <property type="match status" value="1"/>
</dbReference>
<dbReference type="PROSITE" id="PS50113">
    <property type="entry name" value="PAC"/>
    <property type="match status" value="1"/>
</dbReference>
<dbReference type="SUPFAM" id="SSF55785">
    <property type="entry name" value="PYP-like sensor domain (PAS domain)"/>
    <property type="match status" value="2"/>
</dbReference>
<evidence type="ECO:0000313" key="6">
    <source>
        <dbReference type="Proteomes" id="UP000319478"/>
    </source>
</evidence>
<dbReference type="PROSITE" id="PS50887">
    <property type="entry name" value="GGDEF"/>
    <property type="match status" value="1"/>
</dbReference>
<protein>
    <submittedName>
        <fullName evidence="5">Bifunctional diguanylate cyclase/phosphodiesterase</fullName>
    </submittedName>
</protein>
<dbReference type="PANTHER" id="PTHR44757:SF2">
    <property type="entry name" value="BIOFILM ARCHITECTURE MAINTENANCE PROTEIN MBAA"/>
    <property type="match status" value="1"/>
</dbReference>
<dbReference type="Pfam" id="PF00989">
    <property type="entry name" value="PAS"/>
    <property type="match status" value="1"/>
</dbReference>
<dbReference type="Gene3D" id="3.30.450.40">
    <property type="match status" value="1"/>
</dbReference>
<evidence type="ECO:0000259" key="1">
    <source>
        <dbReference type="PROSITE" id="PS50112"/>
    </source>
</evidence>
<dbReference type="InterPro" id="IPR043128">
    <property type="entry name" value="Rev_trsase/Diguanyl_cyclase"/>
</dbReference>
<dbReference type="CDD" id="cd01949">
    <property type="entry name" value="GGDEF"/>
    <property type="match status" value="1"/>
</dbReference>
<evidence type="ECO:0000313" key="5">
    <source>
        <dbReference type="EMBL" id="GEC64389.1"/>
    </source>
</evidence>
<dbReference type="SMART" id="SM00267">
    <property type="entry name" value="GGDEF"/>
    <property type="match status" value="1"/>
</dbReference>
<organism evidence="5 6">
    <name type="scientific">Novacetimonas hansenii</name>
    <name type="common">Komagataeibacter hansenii</name>
    <dbReference type="NCBI Taxonomy" id="436"/>
    <lineage>
        <taxon>Bacteria</taxon>
        <taxon>Pseudomonadati</taxon>
        <taxon>Pseudomonadota</taxon>
        <taxon>Alphaproteobacteria</taxon>
        <taxon>Acetobacterales</taxon>
        <taxon>Acetobacteraceae</taxon>
        <taxon>Novacetimonas</taxon>
    </lineage>
</organism>
<dbReference type="InterPro" id="IPR029787">
    <property type="entry name" value="Nucleotide_cyclase"/>
</dbReference>
<dbReference type="SUPFAM" id="SSF55781">
    <property type="entry name" value="GAF domain-like"/>
    <property type="match status" value="1"/>
</dbReference>
<dbReference type="SMART" id="SM00091">
    <property type="entry name" value="PAS"/>
    <property type="match status" value="2"/>
</dbReference>
<dbReference type="RefSeq" id="WP_003620599.1">
    <property type="nucleotide sequence ID" value="NZ_BJNN01000117.1"/>
</dbReference>
<dbReference type="EMBL" id="BJNN01000117">
    <property type="protein sequence ID" value="GEC64389.1"/>
    <property type="molecule type" value="Genomic_DNA"/>
</dbReference>
<evidence type="ECO:0000259" key="2">
    <source>
        <dbReference type="PROSITE" id="PS50113"/>
    </source>
</evidence>
<dbReference type="InterPro" id="IPR012226">
    <property type="entry name" value="Diguanyl_cyclase/Pdiesterase"/>
</dbReference>
<dbReference type="Pfam" id="PF13185">
    <property type="entry name" value="GAF_2"/>
    <property type="match status" value="1"/>
</dbReference>